<sequence>MGGGKGKGRTQSWAPVQKPQLKRSQQSPYWDDREPQRGGGPPAGVKVMKKVNWLNRQGFFGKQKVDEDALEMLGTLPDDRAMSVLENLEQKAENGDIWNPNSYVVKAVIRHSTQMNSAGPPSSYSANSGPPAAVPVMKKVNWLNREGFFGKEAIDEDAVEMLGSLPVDRALSILTNIEEKANAGGIWNPNSYVVKAVVRHQTSLKNDRWGDDRWGDDRRQPKGGKGKAGKGGKGTALAIRSGPSKGKGKSRY</sequence>
<feature type="region of interest" description="Disordered" evidence="1">
    <location>
        <begin position="1"/>
        <end position="45"/>
    </location>
</feature>
<dbReference type="EMBL" id="CAMXCT030000006">
    <property type="protein sequence ID" value="CAL4759687.1"/>
    <property type="molecule type" value="Genomic_DNA"/>
</dbReference>
<dbReference type="AlphaFoldDB" id="A0A9P1BGM0"/>
<dbReference type="OrthoDB" id="444164at2759"/>
<protein>
    <recommendedName>
        <fullName evidence="2">Heterogeneous nuclear ribonucleoprotein Q acidic domain-containing protein</fullName>
    </recommendedName>
</protein>
<name>A0A9P1BGM0_9DINO</name>
<dbReference type="InterPro" id="IPR041337">
    <property type="entry name" value="hnRNP_Q_AcD"/>
</dbReference>
<evidence type="ECO:0000256" key="1">
    <source>
        <dbReference type="SAM" id="MobiDB-lite"/>
    </source>
</evidence>
<accession>A0A9P1BGM0</accession>
<comment type="caution">
    <text evidence="3">The sequence shown here is derived from an EMBL/GenBank/DDBJ whole genome shotgun (WGS) entry which is preliminary data.</text>
</comment>
<feature type="compositionally biased region" description="Basic and acidic residues" evidence="1">
    <location>
        <begin position="205"/>
        <end position="220"/>
    </location>
</feature>
<dbReference type="EMBL" id="CAMXCT010000006">
    <property type="protein sequence ID" value="CAI3972375.1"/>
    <property type="molecule type" value="Genomic_DNA"/>
</dbReference>
<evidence type="ECO:0000313" key="5">
    <source>
        <dbReference type="Proteomes" id="UP001152797"/>
    </source>
</evidence>
<feature type="region of interest" description="Disordered" evidence="1">
    <location>
        <begin position="205"/>
        <end position="252"/>
    </location>
</feature>
<evidence type="ECO:0000313" key="3">
    <source>
        <dbReference type="EMBL" id="CAI3972375.1"/>
    </source>
</evidence>
<reference evidence="4" key="2">
    <citation type="submission" date="2024-04" db="EMBL/GenBank/DDBJ databases">
        <authorList>
            <person name="Chen Y."/>
            <person name="Shah S."/>
            <person name="Dougan E. K."/>
            <person name="Thang M."/>
            <person name="Chan C."/>
        </authorList>
    </citation>
    <scope>NUCLEOTIDE SEQUENCE [LARGE SCALE GENOMIC DNA]</scope>
</reference>
<feature type="domain" description="Heterogeneous nuclear ribonucleoprotein Q acidic" evidence="2">
    <location>
        <begin position="138"/>
        <end position="193"/>
    </location>
</feature>
<gene>
    <name evidence="3" type="ORF">C1SCF055_LOCUS962</name>
</gene>
<proteinExistence type="predicted"/>
<dbReference type="Proteomes" id="UP001152797">
    <property type="component" value="Unassembled WGS sequence"/>
</dbReference>
<dbReference type="EMBL" id="CAMXCT020000006">
    <property type="protein sequence ID" value="CAL1125750.1"/>
    <property type="molecule type" value="Genomic_DNA"/>
</dbReference>
<dbReference type="Pfam" id="PF18360">
    <property type="entry name" value="hnRNP_Q_AcD"/>
    <property type="match status" value="1"/>
</dbReference>
<organism evidence="3">
    <name type="scientific">Cladocopium goreaui</name>
    <dbReference type="NCBI Taxonomy" id="2562237"/>
    <lineage>
        <taxon>Eukaryota</taxon>
        <taxon>Sar</taxon>
        <taxon>Alveolata</taxon>
        <taxon>Dinophyceae</taxon>
        <taxon>Suessiales</taxon>
        <taxon>Symbiodiniaceae</taxon>
        <taxon>Cladocopium</taxon>
    </lineage>
</organism>
<keyword evidence="5" id="KW-1185">Reference proteome</keyword>
<feature type="compositionally biased region" description="Basic residues" evidence="1">
    <location>
        <begin position="221"/>
        <end position="230"/>
    </location>
</feature>
<evidence type="ECO:0000313" key="4">
    <source>
        <dbReference type="EMBL" id="CAL1125750.1"/>
    </source>
</evidence>
<evidence type="ECO:0000259" key="2">
    <source>
        <dbReference type="Pfam" id="PF18360"/>
    </source>
</evidence>
<reference evidence="3" key="1">
    <citation type="submission" date="2022-10" db="EMBL/GenBank/DDBJ databases">
        <authorList>
            <person name="Chen Y."/>
            <person name="Dougan E. K."/>
            <person name="Chan C."/>
            <person name="Rhodes N."/>
            <person name="Thang M."/>
        </authorList>
    </citation>
    <scope>NUCLEOTIDE SEQUENCE</scope>
</reference>